<organism evidence="1 2">
    <name type="scientific">Filimonas zeae</name>
    <dbReference type="NCBI Taxonomy" id="1737353"/>
    <lineage>
        <taxon>Bacteria</taxon>
        <taxon>Pseudomonadati</taxon>
        <taxon>Bacteroidota</taxon>
        <taxon>Chitinophagia</taxon>
        <taxon>Chitinophagales</taxon>
        <taxon>Chitinophagaceae</taxon>
        <taxon>Filimonas</taxon>
    </lineage>
</organism>
<sequence length="68" mass="7473">MKKSLHNSTAAETIDVNDSAAFSTLRQKLGISRRDLLAAIQKAGNNIKKIEKYLRTQSANRSSLLGDI</sequence>
<keyword evidence="2" id="KW-1185">Reference proteome</keyword>
<dbReference type="RefSeq" id="WP_188949622.1">
    <property type="nucleotide sequence ID" value="NZ_BMIB01000001.1"/>
</dbReference>
<accession>A0A917MRV6</accession>
<evidence type="ECO:0000313" key="2">
    <source>
        <dbReference type="Proteomes" id="UP000627292"/>
    </source>
</evidence>
<comment type="caution">
    <text evidence="1">The sequence shown here is derived from an EMBL/GenBank/DDBJ whole genome shotgun (WGS) entry which is preliminary data.</text>
</comment>
<reference evidence="1" key="1">
    <citation type="journal article" date="2014" name="Int. J. Syst. Evol. Microbiol.">
        <title>Complete genome sequence of Corynebacterium casei LMG S-19264T (=DSM 44701T), isolated from a smear-ripened cheese.</title>
        <authorList>
            <consortium name="US DOE Joint Genome Institute (JGI-PGF)"/>
            <person name="Walter F."/>
            <person name="Albersmeier A."/>
            <person name="Kalinowski J."/>
            <person name="Ruckert C."/>
        </authorList>
    </citation>
    <scope>NUCLEOTIDE SEQUENCE</scope>
    <source>
        <strain evidence="1">CGMCC 1.15290</strain>
    </source>
</reference>
<dbReference type="AlphaFoldDB" id="A0A917MRV6"/>
<gene>
    <name evidence="1" type="ORF">GCM10011379_00990</name>
</gene>
<evidence type="ECO:0008006" key="3">
    <source>
        <dbReference type="Google" id="ProtNLM"/>
    </source>
</evidence>
<evidence type="ECO:0000313" key="1">
    <source>
        <dbReference type="EMBL" id="GGH56897.1"/>
    </source>
</evidence>
<reference evidence="1" key="2">
    <citation type="submission" date="2020-09" db="EMBL/GenBank/DDBJ databases">
        <authorList>
            <person name="Sun Q."/>
            <person name="Zhou Y."/>
        </authorList>
    </citation>
    <scope>NUCLEOTIDE SEQUENCE</scope>
    <source>
        <strain evidence="1">CGMCC 1.15290</strain>
    </source>
</reference>
<name>A0A917MRV6_9BACT</name>
<protein>
    <recommendedName>
        <fullName evidence="3">DUF3606 domain-containing protein</fullName>
    </recommendedName>
</protein>
<dbReference type="Proteomes" id="UP000627292">
    <property type="component" value="Unassembled WGS sequence"/>
</dbReference>
<dbReference type="Pfam" id="PF12244">
    <property type="entry name" value="DUF3606"/>
    <property type="match status" value="1"/>
</dbReference>
<dbReference type="EMBL" id="BMIB01000001">
    <property type="protein sequence ID" value="GGH56897.1"/>
    <property type="molecule type" value="Genomic_DNA"/>
</dbReference>
<dbReference type="InterPro" id="IPR022037">
    <property type="entry name" value="DUF3606"/>
</dbReference>
<proteinExistence type="predicted"/>